<dbReference type="EMBL" id="BONY01000088">
    <property type="protein sequence ID" value="GIH10253.1"/>
    <property type="molecule type" value="Genomic_DNA"/>
</dbReference>
<comment type="caution">
    <text evidence="1">The sequence shown here is derived from an EMBL/GenBank/DDBJ whole genome shotgun (WGS) entry which is preliminary data.</text>
</comment>
<gene>
    <name evidence="1" type="ORF">Rhe02_83200</name>
</gene>
<dbReference type="AlphaFoldDB" id="A0A8J3QIW8"/>
<proteinExistence type="predicted"/>
<protein>
    <submittedName>
        <fullName evidence="1">Uncharacterized protein</fullName>
    </submittedName>
</protein>
<name>A0A8J3QIW8_9ACTN</name>
<evidence type="ECO:0000313" key="1">
    <source>
        <dbReference type="EMBL" id="GIH10253.1"/>
    </source>
</evidence>
<accession>A0A8J3QIW8</accession>
<evidence type="ECO:0000313" key="2">
    <source>
        <dbReference type="Proteomes" id="UP000612899"/>
    </source>
</evidence>
<keyword evidence="2" id="KW-1185">Reference proteome</keyword>
<organism evidence="1 2">
    <name type="scientific">Rhizocola hellebori</name>
    <dbReference type="NCBI Taxonomy" id="1392758"/>
    <lineage>
        <taxon>Bacteria</taxon>
        <taxon>Bacillati</taxon>
        <taxon>Actinomycetota</taxon>
        <taxon>Actinomycetes</taxon>
        <taxon>Micromonosporales</taxon>
        <taxon>Micromonosporaceae</taxon>
        <taxon>Rhizocola</taxon>
    </lineage>
</organism>
<reference evidence="1" key="1">
    <citation type="submission" date="2021-01" db="EMBL/GenBank/DDBJ databases">
        <title>Whole genome shotgun sequence of Rhizocola hellebori NBRC 109834.</title>
        <authorList>
            <person name="Komaki H."/>
            <person name="Tamura T."/>
        </authorList>
    </citation>
    <scope>NUCLEOTIDE SEQUENCE</scope>
    <source>
        <strain evidence="1">NBRC 109834</strain>
    </source>
</reference>
<dbReference type="Proteomes" id="UP000612899">
    <property type="component" value="Unassembled WGS sequence"/>
</dbReference>
<sequence length="54" mass="6121">MTTRTITIMGKPTANQAIWDDDSPGELRAMDALGNADPWRDLWFYANPIVVWPT</sequence>